<evidence type="ECO:0000313" key="2">
    <source>
        <dbReference type="Proteomes" id="UP001519667"/>
    </source>
</evidence>
<comment type="caution">
    <text evidence="1">The sequence shown here is derived from an EMBL/GenBank/DDBJ whole genome shotgun (WGS) entry which is preliminary data.</text>
</comment>
<reference evidence="1 2" key="1">
    <citation type="submission" date="2021-04" db="EMBL/GenBank/DDBJ databases">
        <title>Pseudomonas boanensis sp. nov., a bacterium isolated from river water used for household purposes in Boane District, Mozambique.</title>
        <authorList>
            <person name="Nicklasson M."/>
            <person name="Martin-Rodriguez A.J."/>
            <person name="Thorell K."/>
            <person name="Neves L."/>
            <person name="Mussagy A."/>
            <person name="Rydberg H.A."/>
            <person name="Hernroth B."/>
            <person name="Svensson-Stadler L."/>
            <person name="Sjoling A."/>
        </authorList>
    </citation>
    <scope>NUCLEOTIDE SEQUENCE [LARGE SCALE GENOMIC DNA]</scope>
    <source>
        <strain evidence="1 2">DB1</strain>
    </source>
</reference>
<organism evidence="1 2">
    <name type="scientific">Metapseudomonas boanensis</name>
    <dbReference type="NCBI Taxonomy" id="2822138"/>
    <lineage>
        <taxon>Bacteria</taxon>
        <taxon>Pseudomonadati</taxon>
        <taxon>Pseudomonadota</taxon>
        <taxon>Gammaproteobacteria</taxon>
        <taxon>Pseudomonadales</taxon>
        <taxon>Pseudomonadaceae</taxon>
        <taxon>Metapseudomonas</taxon>
    </lineage>
</organism>
<evidence type="ECO:0000313" key="1">
    <source>
        <dbReference type="EMBL" id="MBT8768409.1"/>
    </source>
</evidence>
<accession>A0ABS5XL20</accession>
<gene>
    <name evidence="1" type="ORF">J7302_20065</name>
</gene>
<keyword evidence="2" id="KW-1185">Reference proteome</keyword>
<dbReference type="EMBL" id="JAGTIS010000012">
    <property type="protein sequence ID" value="MBT8768409.1"/>
    <property type="molecule type" value="Genomic_DNA"/>
</dbReference>
<dbReference type="RefSeq" id="WP_215378718.1">
    <property type="nucleotide sequence ID" value="NZ_JAGTIS010000012.1"/>
</dbReference>
<sequence>MRLSVAAAGGKCSGQFFALGQGRAVWAYDAMDQINLPDVIKQLLKLIRAIKAQFVEKQA</sequence>
<protein>
    <submittedName>
        <fullName evidence="1">Uncharacterized protein</fullName>
    </submittedName>
</protein>
<proteinExistence type="predicted"/>
<name>A0ABS5XL20_9GAMM</name>
<dbReference type="Proteomes" id="UP001519667">
    <property type="component" value="Unassembled WGS sequence"/>
</dbReference>